<reference evidence="1 2" key="2">
    <citation type="journal article" date="2022" name="Mol. Ecol. Resour.">
        <title>The genomes of chicory, endive, great burdock and yacon provide insights into Asteraceae paleo-polyploidization history and plant inulin production.</title>
        <authorList>
            <person name="Fan W."/>
            <person name="Wang S."/>
            <person name="Wang H."/>
            <person name="Wang A."/>
            <person name="Jiang F."/>
            <person name="Liu H."/>
            <person name="Zhao H."/>
            <person name="Xu D."/>
            <person name="Zhang Y."/>
        </authorList>
    </citation>
    <scope>NUCLEOTIDE SEQUENCE [LARGE SCALE GENOMIC DNA]</scope>
    <source>
        <strain evidence="2">cv. Yunnan</strain>
        <tissue evidence="1">Leaves</tissue>
    </source>
</reference>
<evidence type="ECO:0000313" key="2">
    <source>
        <dbReference type="Proteomes" id="UP001056120"/>
    </source>
</evidence>
<accession>A0ACB9BU29</accession>
<organism evidence="1 2">
    <name type="scientific">Smallanthus sonchifolius</name>
    <dbReference type="NCBI Taxonomy" id="185202"/>
    <lineage>
        <taxon>Eukaryota</taxon>
        <taxon>Viridiplantae</taxon>
        <taxon>Streptophyta</taxon>
        <taxon>Embryophyta</taxon>
        <taxon>Tracheophyta</taxon>
        <taxon>Spermatophyta</taxon>
        <taxon>Magnoliopsida</taxon>
        <taxon>eudicotyledons</taxon>
        <taxon>Gunneridae</taxon>
        <taxon>Pentapetalae</taxon>
        <taxon>asterids</taxon>
        <taxon>campanulids</taxon>
        <taxon>Asterales</taxon>
        <taxon>Asteraceae</taxon>
        <taxon>Asteroideae</taxon>
        <taxon>Heliantheae alliance</taxon>
        <taxon>Millerieae</taxon>
        <taxon>Smallanthus</taxon>
    </lineage>
</organism>
<keyword evidence="2" id="KW-1185">Reference proteome</keyword>
<dbReference type="EMBL" id="CM042039">
    <property type="protein sequence ID" value="KAI3725501.1"/>
    <property type="molecule type" value="Genomic_DNA"/>
</dbReference>
<evidence type="ECO:0000313" key="1">
    <source>
        <dbReference type="EMBL" id="KAI3725501.1"/>
    </source>
</evidence>
<gene>
    <name evidence="1" type="ORF">L1987_65291</name>
</gene>
<proteinExistence type="predicted"/>
<comment type="caution">
    <text evidence="1">The sequence shown here is derived from an EMBL/GenBank/DDBJ whole genome shotgun (WGS) entry which is preliminary data.</text>
</comment>
<reference evidence="2" key="1">
    <citation type="journal article" date="2022" name="Mol. Ecol. Resour.">
        <title>The genomes of chicory, endive, great burdock and yacon provide insights into Asteraceae palaeo-polyploidization history and plant inulin production.</title>
        <authorList>
            <person name="Fan W."/>
            <person name="Wang S."/>
            <person name="Wang H."/>
            <person name="Wang A."/>
            <person name="Jiang F."/>
            <person name="Liu H."/>
            <person name="Zhao H."/>
            <person name="Xu D."/>
            <person name="Zhang Y."/>
        </authorList>
    </citation>
    <scope>NUCLEOTIDE SEQUENCE [LARGE SCALE GENOMIC DNA]</scope>
    <source>
        <strain evidence="2">cv. Yunnan</strain>
    </source>
</reference>
<dbReference type="Proteomes" id="UP001056120">
    <property type="component" value="Linkage Group LG22"/>
</dbReference>
<protein>
    <submittedName>
        <fullName evidence="1">Uncharacterized protein</fullName>
    </submittedName>
</protein>
<name>A0ACB9BU29_9ASTR</name>
<sequence length="192" mass="21604">MHRSRLTSVFPPSAGCDRLGIRELLYILRHSMSSSSASSFQQYFSDDEVDSLNSFPLVPVPTASEDLGSRLPSPTSVLPPSRVAPVIVVLHPATPAVRRSLFPGSTFEVRGSSTRTAPVIIELSSDEEEEPEDTRTNREVQMDELVEDYVGHETRLNHHHTMLEDVLERIPELYQYVTTLQASELNRNQRMD</sequence>